<comment type="caution">
    <text evidence="3">The sequence shown here is derived from an EMBL/GenBank/DDBJ whole genome shotgun (WGS) entry which is preliminary data.</text>
</comment>
<dbReference type="Proteomes" id="UP000325291">
    <property type="component" value="Unassembled WGS sequence"/>
</dbReference>
<evidence type="ECO:0000259" key="2">
    <source>
        <dbReference type="Pfam" id="PF05134"/>
    </source>
</evidence>
<dbReference type="GO" id="GO:0015628">
    <property type="term" value="P:protein secretion by the type II secretion system"/>
    <property type="evidence" value="ECO:0007669"/>
    <property type="project" value="InterPro"/>
</dbReference>
<feature type="domain" description="GspL cytoplasmic actin-ATPase-like" evidence="2">
    <location>
        <begin position="64"/>
        <end position="195"/>
    </location>
</feature>
<organism evidence="3 4">
    <name type="scientific">Aquicoccus porphyridii</name>
    <dbReference type="NCBI Taxonomy" id="1852029"/>
    <lineage>
        <taxon>Bacteria</taxon>
        <taxon>Pseudomonadati</taxon>
        <taxon>Pseudomonadota</taxon>
        <taxon>Alphaproteobacteria</taxon>
        <taxon>Rhodobacterales</taxon>
        <taxon>Paracoccaceae</taxon>
        <taxon>Aquicoccus</taxon>
    </lineage>
</organism>
<evidence type="ECO:0000256" key="1">
    <source>
        <dbReference type="SAM" id="MobiDB-lite"/>
    </source>
</evidence>
<dbReference type="Pfam" id="PF05134">
    <property type="entry name" value="T2SSL"/>
    <property type="match status" value="1"/>
</dbReference>
<dbReference type="InterPro" id="IPR007812">
    <property type="entry name" value="T2SS_protein-GspL"/>
</dbReference>
<accession>A0A5A9ZGG4</accession>
<dbReference type="AlphaFoldDB" id="A0A5A9ZGG4"/>
<protein>
    <recommendedName>
        <fullName evidence="2">GspL cytoplasmic actin-ATPase-like domain-containing protein</fullName>
    </recommendedName>
</protein>
<evidence type="ECO:0000313" key="3">
    <source>
        <dbReference type="EMBL" id="KAA0916348.1"/>
    </source>
</evidence>
<dbReference type="NCBIfam" id="TIGR01709">
    <property type="entry name" value="typeII_sec_gspL"/>
    <property type="match status" value="1"/>
</dbReference>
<dbReference type="InterPro" id="IPR024230">
    <property type="entry name" value="GspL_cyto_dom"/>
</dbReference>
<dbReference type="GO" id="GO:0009276">
    <property type="term" value="C:Gram-negative-bacterium-type cell wall"/>
    <property type="evidence" value="ECO:0007669"/>
    <property type="project" value="InterPro"/>
</dbReference>
<dbReference type="EMBL" id="VINQ01000005">
    <property type="protein sequence ID" value="KAA0916348.1"/>
    <property type="molecule type" value="Genomic_DNA"/>
</dbReference>
<evidence type="ECO:0000313" key="4">
    <source>
        <dbReference type="Proteomes" id="UP000325291"/>
    </source>
</evidence>
<dbReference type="InterPro" id="IPR043129">
    <property type="entry name" value="ATPase_NBD"/>
</dbReference>
<proteinExistence type="predicted"/>
<feature type="region of interest" description="Disordered" evidence="1">
    <location>
        <begin position="1"/>
        <end position="48"/>
    </location>
</feature>
<gene>
    <name evidence="3" type="ORF">FLO80_09575</name>
</gene>
<name>A0A5A9ZGG4_9RHOB</name>
<reference evidence="3 4" key="1">
    <citation type="submission" date="2019-07" db="EMBL/GenBank/DDBJ databases">
        <title>Aquicoccus porphyridii gen. nov., sp. nov., isolated from a small marine red alga, Porphyridium marinum.</title>
        <authorList>
            <person name="Liu L."/>
        </authorList>
    </citation>
    <scope>NUCLEOTIDE SEQUENCE [LARGE SCALE GENOMIC DNA]</scope>
    <source>
        <strain evidence="3 4">L1 8-17</strain>
    </source>
</reference>
<dbReference type="CDD" id="cd24017">
    <property type="entry name" value="ASKHA_T2SSL_N"/>
    <property type="match status" value="1"/>
</dbReference>
<dbReference type="PIRSF" id="PIRSF015761">
    <property type="entry name" value="Protein_L"/>
    <property type="match status" value="1"/>
</dbReference>
<dbReference type="Gene3D" id="3.30.1360.100">
    <property type="entry name" value="General secretion pathway protein M, EpsM"/>
    <property type="match status" value="1"/>
</dbReference>
<dbReference type="Gene3D" id="3.30.420.380">
    <property type="match status" value="1"/>
</dbReference>
<keyword evidence="4" id="KW-1185">Reference proteome</keyword>
<dbReference type="SUPFAM" id="SSF53067">
    <property type="entry name" value="Actin-like ATPase domain"/>
    <property type="match status" value="1"/>
</dbReference>
<sequence>MRKHIAQIHPLENKKTVISQNLDVPPPVSDAARSGTSDPPLNGSPGTPLETLADLLPDDVKTGTTLIPAELVALHVVDLPVRTTRQRREALPYALEEAVGRPLEHTHFALCGPGEDGRVLAAAMDEDTLAAYLASAPGTALVPEQMVLRRPDRTIDGKETWRAYRRDDRVLVRVSDGTGFAVRNDMLHALWLSAERPAIESVGAPLGTDLVWSDHADTDLPHPGDLADADLRQGAYLPARGLKRPLKWLAAAVAVAALGHLAIAAFDLRAQRAIAEDLRADARAALATHLPDASIDDAPELILRRLAARNQPQVGSTFLPILERVAQALSRTGVAVQFRQLTWSDNAMRLTIEAPDLDMLQRAEASLRAANLQVSSGTTTADSGAARAELTVRP</sequence>
<dbReference type="GO" id="GO:0015627">
    <property type="term" value="C:type II protein secretion system complex"/>
    <property type="evidence" value="ECO:0007669"/>
    <property type="project" value="InterPro"/>
</dbReference>